<dbReference type="InterPro" id="IPR001938">
    <property type="entry name" value="Thaumatin"/>
</dbReference>
<name>A0AAV9UZA7_9PEZI</name>
<dbReference type="Proteomes" id="UP001375240">
    <property type="component" value="Unassembled WGS sequence"/>
</dbReference>
<proteinExistence type="predicted"/>
<keyword evidence="3" id="KW-1185">Reference proteome</keyword>
<evidence type="ECO:0000313" key="3">
    <source>
        <dbReference type="Proteomes" id="UP001375240"/>
    </source>
</evidence>
<evidence type="ECO:0000313" key="2">
    <source>
        <dbReference type="EMBL" id="KAK6352941.1"/>
    </source>
</evidence>
<dbReference type="Gene3D" id="2.60.110.10">
    <property type="entry name" value="Thaumatin"/>
    <property type="match status" value="1"/>
</dbReference>
<sequence>MMRKRQSNSATATTPFLLLLLIFNFIHHVGAQTPDLQIPPISENRTITVVNNCSFPVYPAFLTTNGTGPYTTGFHLAANHRRSVHVGPDWSGRLWARTNCSFHLSNATTSTIIRPVIDNITIPAGQKLTGGCLTGDCGPAIQCLLSGLAPTTLAEFTITGYNQQTYYDISLVDGYDLDMKITPSHNSPSFPRANNTPICIASTALSSPLSGAALMQNTLNESFTFHSIHRWCPRDMLLFASQRGRASVFPYPDDNDPSIGGGWTPCLSACAYTNSDWDCCTGAHDKADTCGPNLYSRRAKQVCGDAYSYAYDDYLSTFAVPSAPGDEFEVMFCPGGVSTNILKSKLGSGAAKKVVETWLWITIMTMAGMAVLW</sequence>
<feature type="chain" id="PRO_5043440787" description="Osmotin, thaumatin-like protein" evidence="1">
    <location>
        <begin position="32"/>
        <end position="373"/>
    </location>
</feature>
<dbReference type="SMART" id="SM00205">
    <property type="entry name" value="THN"/>
    <property type="match status" value="1"/>
</dbReference>
<dbReference type="AlphaFoldDB" id="A0AAV9UZA7"/>
<organism evidence="2 3">
    <name type="scientific">Orbilia brochopaga</name>
    <dbReference type="NCBI Taxonomy" id="3140254"/>
    <lineage>
        <taxon>Eukaryota</taxon>
        <taxon>Fungi</taxon>
        <taxon>Dikarya</taxon>
        <taxon>Ascomycota</taxon>
        <taxon>Pezizomycotina</taxon>
        <taxon>Orbiliomycetes</taxon>
        <taxon>Orbiliales</taxon>
        <taxon>Orbiliaceae</taxon>
        <taxon>Orbilia</taxon>
    </lineage>
</organism>
<feature type="signal peptide" evidence="1">
    <location>
        <begin position="1"/>
        <end position="31"/>
    </location>
</feature>
<evidence type="ECO:0000256" key="1">
    <source>
        <dbReference type="SAM" id="SignalP"/>
    </source>
</evidence>
<comment type="caution">
    <text evidence="2">The sequence shown here is derived from an EMBL/GenBank/DDBJ whole genome shotgun (WGS) entry which is preliminary data.</text>
</comment>
<evidence type="ECO:0008006" key="4">
    <source>
        <dbReference type="Google" id="ProtNLM"/>
    </source>
</evidence>
<keyword evidence="1" id="KW-0732">Signal</keyword>
<dbReference type="PANTHER" id="PTHR31048">
    <property type="entry name" value="OS03G0233200 PROTEIN"/>
    <property type="match status" value="1"/>
</dbReference>
<gene>
    <name evidence="2" type="ORF">TWF696_004936</name>
</gene>
<accession>A0AAV9UZA7</accession>
<dbReference type="EMBL" id="JAVHNQ010000003">
    <property type="protein sequence ID" value="KAK6352941.1"/>
    <property type="molecule type" value="Genomic_DNA"/>
</dbReference>
<dbReference type="Pfam" id="PF00314">
    <property type="entry name" value="Thaumatin"/>
    <property type="match status" value="1"/>
</dbReference>
<dbReference type="InterPro" id="IPR037176">
    <property type="entry name" value="Osmotin/thaumatin-like_sf"/>
</dbReference>
<protein>
    <recommendedName>
        <fullName evidence="4">Osmotin, thaumatin-like protein</fullName>
    </recommendedName>
</protein>
<dbReference type="PROSITE" id="PS51367">
    <property type="entry name" value="THAUMATIN_2"/>
    <property type="match status" value="1"/>
</dbReference>
<reference evidence="2 3" key="1">
    <citation type="submission" date="2019-10" db="EMBL/GenBank/DDBJ databases">
        <authorList>
            <person name="Palmer J.M."/>
        </authorList>
    </citation>
    <scope>NUCLEOTIDE SEQUENCE [LARGE SCALE GENOMIC DNA]</scope>
    <source>
        <strain evidence="2 3">TWF696</strain>
    </source>
</reference>
<dbReference type="SUPFAM" id="SSF49870">
    <property type="entry name" value="Osmotin, thaumatin-like protein"/>
    <property type="match status" value="1"/>
</dbReference>